<reference evidence="2" key="1">
    <citation type="journal article" date="2022" name="G3 (Bethesda)">
        <title>High quality genome of the basidiomycete yeast Dioszegia hungarica PDD-24b-2 isolated from cloud water.</title>
        <authorList>
            <person name="Jarrige D."/>
            <person name="Haridas S."/>
            <person name="Bleykasten-Grosshans C."/>
            <person name="Joly M."/>
            <person name="Nadalig T."/>
            <person name="Sancelme M."/>
            <person name="Vuilleumier S."/>
            <person name="Grigoriev I.V."/>
            <person name="Amato P."/>
            <person name="Bringel F."/>
        </authorList>
    </citation>
    <scope>NUCLEOTIDE SEQUENCE</scope>
    <source>
        <strain evidence="2">PDD-24b-2</strain>
    </source>
</reference>
<gene>
    <name evidence="2" type="ORF">MKK02DRAFT_43075</name>
</gene>
<dbReference type="GeneID" id="77731475"/>
<evidence type="ECO:0000313" key="3">
    <source>
        <dbReference type="Proteomes" id="UP001164286"/>
    </source>
</evidence>
<dbReference type="Pfam" id="PF12937">
    <property type="entry name" value="F-box-like"/>
    <property type="match status" value="1"/>
</dbReference>
<accession>A0AA38HDX8</accession>
<dbReference type="PROSITE" id="PS50181">
    <property type="entry name" value="FBOX"/>
    <property type="match status" value="1"/>
</dbReference>
<dbReference type="AlphaFoldDB" id="A0AA38HDX8"/>
<dbReference type="InterPro" id="IPR001810">
    <property type="entry name" value="F-box_dom"/>
</dbReference>
<dbReference type="SMART" id="SM00256">
    <property type="entry name" value="FBOX"/>
    <property type="match status" value="1"/>
</dbReference>
<dbReference type="Gene3D" id="1.20.1280.50">
    <property type="match status" value="1"/>
</dbReference>
<proteinExistence type="predicted"/>
<dbReference type="InterPro" id="IPR036047">
    <property type="entry name" value="F-box-like_dom_sf"/>
</dbReference>
<dbReference type="RefSeq" id="XP_052948450.1">
    <property type="nucleotide sequence ID" value="XM_053092270.1"/>
</dbReference>
<sequence length="361" mass="40681">MAARQPTPHAGVNPHLPLEIYAHILTFLQKPDLAIAARVCRSFYLIATPRLYKDLCISSGHHNPLYHCEISATHHSRRPRMRYLPTAQGARANMTPFGLGPLPDRFSFTRQLFLGRYHEMSCLDHTPLSTPLLQQLSIIDSADDSPCQSTLTLFKVGAPSVPMARCPLLANLRPTRLICGAPGDYEAGLWLSAGVPVLPTWIREMVLCVDVHPDRHISPNRRCDALTNLPATLQKFSLLLNVEPGRWASDMERLSHSSLEGLLLSPEDFLRNLAGLCRRDAEVVEIVGAKRLEAEGWGMPYELIEREIRKEVKEWAMWKGWDEACAEIRGEGIEFVTKDEYDKRGRGYAGFGLVIQQRVRE</sequence>
<protein>
    <recommendedName>
        <fullName evidence="1">F-box domain-containing protein</fullName>
    </recommendedName>
</protein>
<name>A0AA38HDX8_9TREE</name>
<evidence type="ECO:0000313" key="2">
    <source>
        <dbReference type="EMBL" id="KAI9638673.1"/>
    </source>
</evidence>
<organism evidence="2 3">
    <name type="scientific">Dioszegia hungarica</name>
    <dbReference type="NCBI Taxonomy" id="4972"/>
    <lineage>
        <taxon>Eukaryota</taxon>
        <taxon>Fungi</taxon>
        <taxon>Dikarya</taxon>
        <taxon>Basidiomycota</taxon>
        <taxon>Agaricomycotina</taxon>
        <taxon>Tremellomycetes</taxon>
        <taxon>Tremellales</taxon>
        <taxon>Bulleribasidiaceae</taxon>
        <taxon>Dioszegia</taxon>
    </lineage>
</organism>
<evidence type="ECO:0000259" key="1">
    <source>
        <dbReference type="PROSITE" id="PS50181"/>
    </source>
</evidence>
<comment type="caution">
    <text evidence="2">The sequence shown here is derived from an EMBL/GenBank/DDBJ whole genome shotgun (WGS) entry which is preliminary data.</text>
</comment>
<feature type="domain" description="F-box" evidence="1">
    <location>
        <begin position="16"/>
        <end position="55"/>
    </location>
</feature>
<keyword evidence="3" id="KW-1185">Reference proteome</keyword>
<dbReference type="EMBL" id="JAKWFO010000003">
    <property type="protein sequence ID" value="KAI9638673.1"/>
    <property type="molecule type" value="Genomic_DNA"/>
</dbReference>
<dbReference type="Proteomes" id="UP001164286">
    <property type="component" value="Unassembled WGS sequence"/>
</dbReference>
<dbReference type="SUPFAM" id="SSF81383">
    <property type="entry name" value="F-box domain"/>
    <property type="match status" value="1"/>
</dbReference>